<keyword evidence="13" id="KW-1185">Reference proteome</keyword>
<comment type="pathway">
    <text evidence="2 9">Pyrimidine metabolism; dUMP biosynthesis; dUMP from dCTP (dUTP route): step 2/2.</text>
</comment>
<dbReference type="InterPro" id="IPR033704">
    <property type="entry name" value="dUTPase_trimeric"/>
</dbReference>
<feature type="region of interest" description="Disordered" evidence="10">
    <location>
        <begin position="1"/>
        <end position="38"/>
    </location>
</feature>
<evidence type="ECO:0000256" key="9">
    <source>
        <dbReference type="RuleBase" id="RU367024"/>
    </source>
</evidence>
<dbReference type="PANTHER" id="PTHR11241:SF0">
    <property type="entry name" value="DEOXYURIDINE 5'-TRIPHOSPHATE NUCLEOTIDOHYDROLASE"/>
    <property type="match status" value="1"/>
</dbReference>
<evidence type="ECO:0000313" key="12">
    <source>
        <dbReference type="EMBL" id="PWA19019.1"/>
    </source>
</evidence>
<protein>
    <recommendedName>
        <fullName evidence="9">Deoxyuridine 5'-triphosphate nucleotidohydrolase</fullName>
        <shortName evidence="9">dUTPase</shortName>
        <ecNumber evidence="9">3.6.1.23</ecNumber>
    </recommendedName>
    <alternativeName>
        <fullName evidence="9">dUTP pyrophosphatase</fullName>
    </alternativeName>
</protein>
<comment type="cofactor">
    <cofactor evidence="1 9">
        <name>Mg(2+)</name>
        <dbReference type="ChEBI" id="CHEBI:18420"/>
    </cofactor>
</comment>
<proteinExistence type="inferred from homology"/>
<comment type="similarity">
    <text evidence="3 9">Belongs to the dUTPase family.</text>
</comment>
<dbReference type="GO" id="GO:0000287">
    <property type="term" value="F:magnesium ion binding"/>
    <property type="evidence" value="ECO:0007669"/>
    <property type="project" value="UniProtKB-UniRule"/>
</dbReference>
<dbReference type="GO" id="GO:0006226">
    <property type="term" value="P:dUMP biosynthetic process"/>
    <property type="evidence" value="ECO:0007669"/>
    <property type="project" value="UniProtKB-UniRule"/>
</dbReference>
<dbReference type="UniPathway" id="UPA00610">
    <property type="reaction ID" value="UER00666"/>
</dbReference>
<evidence type="ECO:0000256" key="4">
    <source>
        <dbReference type="ARBA" id="ARBA00022801"/>
    </source>
</evidence>
<keyword evidence="6 9" id="KW-0546">Nucleotide metabolism</keyword>
<dbReference type="EC" id="3.6.1.23" evidence="9"/>
<evidence type="ECO:0000256" key="10">
    <source>
        <dbReference type="SAM" id="MobiDB-lite"/>
    </source>
</evidence>
<accession>A0A315V7U8</accession>
<evidence type="ECO:0000256" key="7">
    <source>
        <dbReference type="ARBA" id="ARBA00047686"/>
    </source>
</evidence>
<evidence type="ECO:0000256" key="2">
    <source>
        <dbReference type="ARBA" id="ARBA00005142"/>
    </source>
</evidence>
<comment type="catalytic activity">
    <reaction evidence="7 9">
        <text>dUTP + H2O = dUMP + diphosphate + H(+)</text>
        <dbReference type="Rhea" id="RHEA:10248"/>
        <dbReference type="ChEBI" id="CHEBI:15377"/>
        <dbReference type="ChEBI" id="CHEBI:15378"/>
        <dbReference type="ChEBI" id="CHEBI:33019"/>
        <dbReference type="ChEBI" id="CHEBI:61555"/>
        <dbReference type="ChEBI" id="CHEBI:246422"/>
        <dbReference type="EC" id="3.6.1.23"/>
    </reaction>
</comment>
<dbReference type="STRING" id="33528.ENSGAFP00000008460"/>
<reference evidence="12 13" key="1">
    <citation type="journal article" date="2018" name="G3 (Bethesda)">
        <title>A High-Quality Reference Genome for the Invasive Mosquitofish Gambusia affinis Using a Chicago Library.</title>
        <authorList>
            <person name="Hoffberg S.L."/>
            <person name="Troendle N.J."/>
            <person name="Glenn T.C."/>
            <person name="Mahmud O."/>
            <person name="Louha S."/>
            <person name="Chalopin D."/>
            <person name="Bennetzen J.L."/>
            <person name="Mauricio R."/>
        </authorList>
    </citation>
    <scope>NUCLEOTIDE SEQUENCE [LARGE SCALE GENOMIC DNA]</scope>
    <source>
        <strain evidence="12">NE01/NJP1002.9</strain>
        <tissue evidence="12">Muscle</tissue>
    </source>
</reference>
<keyword evidence="4 9" id="KW-0378">Hydrolase</keyword>
<organism evidence="12 13">
    <name type="scientific">Gambusia affinis</name>
    <name type="common">Western mosquitofish</name>
    <name type="synonym">Heterandria affinis</name>
    <dbReference type="NCBI Taxonomy" id="33528"/>
    <lineage>
        <taxon>Eukaryota</taxon>
        <taxon>Metazoa</taxon>
        <taxon>Chordata</taxon>
        <taxon>Craniata</taxon>
        <taxon>Vertebrata</taxon>
        <taxon>Euteleostomi</taxon>
        <taxon>Actinopterygii</taxon>
        <taxon>Neopterygii</taxon>
        <taxon>Teleostei</taxon>
        <taxon>Neoteleostei</taxon>
        <taxon>Acanthomorphata</taxon>
        <taxon>Ovalentaria</taxon>
        <taxon>Atherinomorphae</taxon>
        <taxon>Cyprinodontiformes</taxon>
        <taxon>Poeciliidae</taxon>
        <taxon>Poeciliinae</taxon>
        <taxon>Gambusia</taxon>
    </lineage>
</organism>
<comment type="function">
    <text evidence="8">Catalyzes the cleavage of 2'-deoxyuridine 5'-triphosphate (dUTP) into 2'-deoxyuridine 5'-monophosphate (dUMP) and inorganic pyrophosphate and through its action efficiently prevents uracil misincorporation into DNA and at the same time provides dUMP, the substrate for de novo thymidylate biosynthesis. Inhibits peroxisome proliferator-activated receptor (PPAR) activity by binding of its N-terminal to PPAR, preventing the latter's dimerization with retinoid X receptor. Essential for embryonic development.</text>
</comment>
<dbReference type="InterPro" id="IPR008181">
    <property type="entry name" value="dUTPase"/>
</dbReference>
<dbReference type="InterPro" id="IPR029054">
    <property type="entry name" value="dUTPase-like"/>
</dbReference>
<keyword evidence="9" id="KW-0479">Metal-binding</keyword>
<dbReference type="EMBL" id="NHOQ01002268">
    <property type="protein sequence ID" value="PWA19019.1"/>
    <property type="molecule type" value="Genomic_DNA"/>
</dbReference>
<evidence type="ECO:0000256" key="3">
    <source>
        <dbReference type="ARBA" id="ARBA00006581"/>
    </source>
</evidence>
<evidence type="ECO:0000256" key="8">
    <source>
        <dbReference type="ARBA" id="ARBA00057946"/>
    </source>
</evidence>
<dbReference type="NCBIfam" id="TIGR00576">
    <property type="entry name" value="dut"/>
    <property type="match status" value="1"/>
</dbReference>
<evidence type="ECO:0000256" key="5">
    <source>
        <dbReference type="ARBA" id="ARBA00022842"/>
    </source>
</evidence>
<dbReference type="InterPro" id="IPR036157">
    <property type="entry name" value="dUTPase-like_sf"/>
</dbReference>
<dbReference type="CDD" id="cd07557">
    <property type="entry name" value="trimeric_dUTPase"/>
    <property type="match status" value="1"/>
</dbReference>
<dbReference type="NCBIfam" id="NF001862">
    <property type="entry name" value="PRK00601.1"/>
    <property type="match status" value="1"/>
</dbReference>
<dbReference type="Proteomes" id="UP000250572">
    <property type="component" value="Unassembled WGS sequence"/>
</dbReference>
<evidence type="ECO:0000313" key="13">
    <source>
        <dbReference type="Proteomes" id="UP000250572"/>
    </source>
</evidence>
<evidence type="ECO:0000256" key="1">
    <source>
        <dbReference type="ARBA" id="ARBA00001946"/>
    </source>
</evidence>
<name>A0A315V7U8_GAMAF</name>
<feature type="domain" description="dUTPase-like" evidence="11">
    <location>
        <begin position="80"/>
        <end position="208"/>
    </location>
</feature>
<gene>
    <name evidence="12" type="ORF">CCH79_00004906</name>
</gene>
<dbReference type="GO" id="GO:0004170">
    <property type="term" value="F:dUTP diphosphatase activity"/>
    <property type="evidence" value="ECO:0007669"/>
    <property type="project" value="UniProtKB-UniRule"/>
</dbReference>
<dbReference type="AlphaFoldDB" id="A0A315V7U8"/>
<dbReference type="Pfam" id="PF00692">
    <property type="entry name" value="dUTPase"/>
    <property type="match status" value="1"/>
</dbReference>
<evidence type="ECO:0000259" key="11">
    <source>
        <dbReference type="Pfam" id="PF00692"/>
    </source>
</evidence>
<keyword evidence="5 9" id="KW-0460">Magnesium</keyword>
<dbReference type="Gene3D" id="2.70.40.10">
    <property type="match status" value="1"/>
</dbReference>
<comment type="function">
    <text evidence="9">Involved in nucleotide metabolism via production of dUMP, the immediate precursor of thymidine nucleotides, and decreases the intracellular concentration of dUTP so that uracil cannot be incorporated into DNA.</text>
</comment>
<evidence type="ECO:0000256" key="6">
    <source>
        <dbReference type="ARBA" id="ARBA00023080"/>
    </source>
</evidence>
<dbReference type="PANTHER" id="PTHR11241">
    <property type="entry name" value="DEOXYURIDINE 5'-TRIPHOSPHATE NUCLEOTIDOHYDROLASE"/>
    <property type="match status" value="1"/>
</dbReference>
<comment type="caution">
    <text evidence="12">The sequence shown here is derived from an EMBL/GenBank/DDBJ whole genome shotgun (WGS) entry which is preliminary data.</text>
</comment>
<dbReference type="FunFam" id="2.70.40.10:FF:000004">
    <property type="entry name" value="Deoxyuridine triphosphatase"/>
    <property type="match status" value="1"/>
</dbReference>
<sequence>MKKTDPEGWNGGRKGSMPKSTMFGSDGGQEVTVRGKKVANRRVVAKKVDVPAVSPSKRARTETKPEEEKYVLRFSKLSEHATTPTRGSAKAAGYDLYSAYDYSIGPLDKAIVKTDIQIAVPHGCYGRVAPRSGLAAKHFIDVGAGVVDEDYRGNVGVVLFNFGKETFEVKKGDRVAQLVCEKICYPDLVEEESLDETVRGAGGFGSTGRN</sequence>
<dbReference type="GO" id="GO:0046081">
    <property type="term" value="P:dUTP catabolic process"/>
    <property type="evidence" value="ECO:0007669"/>
    <property type="project" value="UniProtKB-UniRule"/>
</dbReference>
<dbReference type="SUPFAM" id="SSF51283">
    <property type="entry name" value="dUTPase-like"/>
    <property type="match status" value="1"/>
</dbReference>